<evidence type="ECO:0000313" key="6">
    <source>
        <dbReference type="Proteomes" id="UP000824890"/>
    </source>
</evidence>
<evidence type="ECO:0000259" key="3">
    <source>
        <dbReference type="Pfam" id="PF05282"/>
    </source>
</evidence>
<dbReference type="InterPro" id="IPR033647">
    <property type="entry name" value="Aar2_N"/>
</dbReference>
<dbReference type="Proteomes" id="UP000824890">
    <property type="component" value="Unassembled WGS sequence"/>
</dbReference>
<feature type="region of interest" description="Disordered" evidence="2">
    <location>
        <begin position="169"/>
        <end position="191"/>
    </location>
</feature>
<comment type="caution">
    <text evidence="5">The sequence shown here is derived from an EMBL/GenBank/DDBJ whole genome shotgun (WGS) entry which is preliminary data.</text>
</comment>
<sequence>MDSEKALELVKHGATLLFLDVPQHTLIGIDTEMFTVGTAFKGIKMIPPGIHFVFYSSSTRDGKEFSPTIGFFVDVAPSQVIVRKWNQQDEWLAKLSEEEEERYSQAVKSLEFDKHLGPYNLSQYGAWKHLSNYITKDVVEKFEPVGGEITVIYESAILKGGPKTEMERALDEQMKKSKSGAASSTTEQPKGNRFYYTSIPGIIKHKGISGQELTSLNLDKTQLLESVLSKEYKDSEDLLLGELQFSFVAFLMGQSLESFMQWKSLVSLLLGCTEAPFQTRSGLFTKFIEVIYHQLKYGLQKESSGPEMGVLALLDDSWLASDSFLHLLCKDFFALVEEASVVDGDLLSWTRKFKELLENRLGWEFQKKSDVDGIYFDEDDEYAPVVEMLDESHGDYYMAT</sequence>
<dbReference type="PANTHER" id="PTHR12689">
    <property type="entry name" value="A1 CISTRON SPLICING FACTOR AAR2-RELATED"/>
    <property type="match status" value="1"/>
</dbReference>
<evidence type="ECO:0000313" key="5">
    <source>
        <dbReference type="EMBL" id="KAH0875207.1"/>
    </source>
</evidence>
<dbReference type="Gene3D" id="2.60.34.20">
    <property type="match status" value="1"/>
</dbReference>
<name>A0ABQ7Z4S8_BRANA</name>
<gene>
    <name evidence="5" type="ORF">HID58_072569</name>
</gene>
<evidence type="ECO:0000259" key="4">
    <source>
        <dbReference type="Pfam" id="PF20981"/>
    </source>
</evidence>
<protein>
    <recommendedName>
        <fullName evidence="7">Protein AAR2 homolog</fullName>
    </recommendedName>
</protein>
<feature type="domain" description="AAR2 N-terminal" evidence="4">
    <location>
        <begin position="13"/>
        <end position="144"/>
    </location>
</feature>
<dbReference type="InterPro" id="IPR038514">
    <property type="entry name" value="AAR2_C_sf"/>
</dbReference>
<dbReference type="Gene3D" id="1.25.40.550">
    <property type="entry name" value="Aar2, C-terminal domain-like"/>
    <property type="match status" value="1"/>
</dbReference>
<evidence type="ECO:0000256" key="2">
    <source>
        <dbReference type="SAM" id="MobiDB-lite"/>
    </source>
</evidence>
<dbReference type="Pfam" id="PF05282">
    <property type="entry name" value="AAR2"/>
    <property type="match status" value="1"/>
</dbReference>
<evidence type="ECO:0008006" key="7">
    <source>
        <dbReference type="Google" id="ProtNLM"/>
    </source>
</evidence>
<feature type="domain" description="AAR2 C-terminal" evidence="3">
    <location>
        <begin position="196"/>
        <end position="366"/>
    </location>
</feature>
<dbReference type="PANTHER" id="PTHR12689:SF4">
    <property type="entry name" value="PROTEIN AAR2 HOMOLOG"/>
    <property type="match status" value="1"/>
</dbReference>
<dbReference type="EMBL" id="JAGKQM010000016">
    <property type="protein sequence ID" value="KAH0875207.1"/>
    <property type="molecule type" value="Genomic_DNA"/>
</dbReference>
<dbReference type="InterPro" id="IPR007946">
    <property type="entry name" value="AAR2"/>
</dbReference>
<dbReference type="CDD" id="cd13777">
    <property type="entry name" value="Aar2_N"/>
    <property type="match status" value="1"/>
</dbReference>
<reference evidence="5 6" key="1">
    <citation type="submission" date="2021-05" db="EMBL/GenBank/DDBJ databases">
        <title>Genome Assembly of Synthetic Allotetraploid Brassica napus Reveals Homoeologous Exchanges between Subgenomes.</title>
        <authorList>
            <person name="Davis J.T."/>
        </authorList>
    </citation>
    <scope>NUCLEOTIDE SEQUENCE [LARGE SCALE GENOMIC DNA]</scope>
    <source>
        <strain evidence="6">cv. Da-Ae</strain>
        <tissue evidence="5">Seedling</tissue>
    </source>
</reference>
<dbReference type="InterPro" id="IPR038516">
    <property type="entry name" value="AAR2_N_sf"/>
</dbReference>
<accession>A0ABQ7Z4S8</accession>
<evidence type="ECO:0000256" key="1">
    <source>
        <dbReference type="ARBA" id="ARBA00006281"/>
    </source>
</evidence>
<dbReference type="Pfam" id="PF20981">
    <property type="entry name" value="AAR2_1st"/>
    <property type="match status" value="1"/>
</dbReference>
<proteinExistence type="inferred from homology"/>
<dbReference type="CDD" id="cd13778">
    <property type="entry name" value="Aar2_C"/>
    <property type="match status" value="1"/>
</dbReference>
<keyword evidence="6" id="KW-1185">Reference proteome</keyword>
<dbReference type="InterPro" id="IPR033648">
    <property type="entry name" value="AAR2_C"/>
</dbReference>
<organism evidence="5 6">
    <name type="scientific">Brassica napus</name>
    <name type="common">Rape</name>
    <dbReference type="NCBI Taxonomy" id="3708"/>
    <lineage>
        <taxon>Eukaryota</taxon>
        <taxon>Viridiplantae</taxon>
        <taxon>Streptophyta</taxon>
        <taxon>Embryophyta</taxon>
        <taxon>Tracheophyta</taxon>
        <taxon>Spermatophyta</taxon>
        <taxon>Magnoliopsida</taxon>
        <taxon>eudicotyledons</taxon>
        <taxon>Gunneridae</taxon>
        <taxon>Pentapetalae</taxon>
        <taxon>rosids</taxon>
        <taxon>malvids</taxon>
        <taxon>Brassicales</taxon>
        <taxon>Brassicaceae</taxon>
        <taxon>Brassiceae</taxon>
        <taxon>Brassica</taxon>
    </lineage>
</organism>
<comment type="similarity">
    <text evidence="1">Belongs to the AAR2 family.</text>
</comment>